<name>A0A8T1V3V4_9STRA</name>
<organism evidence="1 2">
    <name type="scientific">Phytophthora pseudosyringae</name>
    <dbReference type="NCBI Taxonomy" id="221518"/>
    <lineage>
        <taxon>Eukaryota</taxon>
        <taxon>Sar</taxon>
        <taxon>Stramenopiles</taxon>
        <taxon>Oomycota</taxon>
        <taxon>Peronosporomycetes</taxon>
        <taxon>Peronosporales</taxon>
        <taxon>Peronosporaceae</taxon>
        <taxon>Phytophthora</taxon>
    </lineage>
</organism>
<evidence type="ECO:0000313" key="1">
    <source>
        <dbReference type="EMBL" id="KAG7375952.1"/>
    </source>
</evidence>
<dbReference type="OrthoDB" id="102266at2759"/>
<dbReference type="Proteomes" id="UP000694044">
    <property type="component" value="Unassembled WGS sequence"/>
</dbReference>
<proteinExistence type="predicted"/>
<keyword evidence="2" id="KW-1185">Reference proteome</keyword>
<evidence type="ECO:0000313" key="2">
    <source>
        <dbReference type="Proteomes" id="UP000694044"/>
    </source>
</evidence>
<accession>A0A8T1V3V4</accession>
<gene>
    <name evidence="1" type="ORF">PHYPSEUDO_014792</name>
</gene>
<comment type="caution">
    <text evidence="1">The sequence shown here is derived from an EMBL/GenBank/DDBJ whole genome shotgun (WGS) entry which is preliminary data.</text>
</comment>
<dbReference type="EMBL" id="JAGDFM010000867">
    <property type="protein sequence ID" value="KAG7375952.1"/>
    <property type="molecule type" value="Genomic_DNA"/>
</dbReference>
<dbReference type="AlphaFoldDB" id="A0A8T1V3V4"/>
<sequence length="107" mass="11928">MYQRSLTSLRGMPLGVGYQSESPGSATNFFQWGELERFCERKANTDADGLNNMELDIMKNMVYDPMMFPTEVSPAAEKGIHNACKFTATYLAPVLDSNTDLEPASQH</sequence>
<protein>
    <submittedName>
        <fullName evidence="1">Uncharacterized protein</fullName>
    </submittedName>
</protein>
<reference evidence="1" key="1">
    <citation type="submission" date="2021-02" db="EMBL/GenBank/DDBJ databases">
        <authorList>
            <person name="Palmer J.M."/>
        </authorList>
    </citation>
    <scope>NUCLEOTIDE SEQUENCE</scope>
    <source>
        <strain evidence="1">SCRP734</strain>
    </source>
</reference>